<dbReference type="Proteomes" id="UP000198507">
    <property type="component" value="Unassembled WGS sequence"/>
</dbReference>
<evidence type="ECO:0000313" key="1">
    <source>
        <dbReference type="EMBL" id="SET39180.1"/>
    </source>
</evidence>
<keyword evidence="2" id="KW-1185">Reference proteome</keyword>
<evidence type="ECO:0000313" key="2">
    <source>
        <dbReference type="Proteomes" id="UP000198507"/>
    </source>
</evidence>
<accession>A0A1I0E2P1</accession>
<organism evidence="1 2">
    <name type="scientific">Geodermatophilus poikilotrophus</name>
    <dbReference type="NCBI Taxonomy" id="1333667"/>
    <lineage>
        <taxon>Bacteria</taxon>
        <taxon>Bacillati</taxon>
        <taxon>Actinomycetota</taxon>
        <taxon>Actinomycetes</taxon>
        <taxon>Geodermatophilales</taxon>
        <taxon>Geodermatophilaceae</taxon>
        <taxon>Geodermatophilus</taxon>
    </lineage>
</organism>
<name>A0A1I0E2P1_9ACTN</name>
<dbReference type="EMBL" id="FOIE01000004">
    <property type="protein sequence ID" value="SET39180.1"/>
    <property type="molecule type" value="Genomic_DNA"/>
</dbReference>
<proteinExistence type="predicted"/>
<reference evidence="2" key="1">
    <citation type="submission" date="2016-10" db="EMBL/GenBank/DDBJ databases">
        <authorList>
            <person name="Varghese N."/>
            <person name="Submissions S."/>
        </authorList>
    </citation>
    <scope>NUCLEOTIDE SEQUENCE [LARGE SCALE GENOMIC DNA]</scope>
    <source>
        <strain evidence="2">DSM 44209</strain>
    </source>
</reference>
<protein>
    <submittedName>
        <fullName evidence="1">Uncharacterized protein</fullName>
    </submittedName>
</protein>
<sequence length="1294" mass="137044">MAHAGTSLVALNGYERNHLVSHLVGSGLVEELHRLLWLSDQTPDGTPVNAWYVARESTGELAAYLDDIRLASAVAEREIHRQLAAGAPATALVTFHRYTLVTATVNSSADNIAPGLLSAAVDGGVWPSAQALAYARRVPEAPSRAEALAAVLRAGVPGFDALAEEAVATVRAVAHHLHRTRAAAAVLRALDDDRRAALLAETLDLVGAVTDEHWRATDLIALAPALSPDEVPEAWALAEGIASPDTVAPVLAALIDRMPDPFVAAVLAQTPDIDEQARAFASRPVAASLDGRELLDALWCGVDGWRIRVLARLAAPISPSLLQCALPVVHAIEDPVTRSWTLSSLVPHLSGDAQREQVAALLALAEERPDDPEVVAAVAGIEAHLSTDERNRAFVTAAGAATSLVGLRTRAILAARIHEPMREQVFTDLTRIIVEGADDEDFAAAVLDEVAPYVPAPYGALLIGAARRLRAPAASARGLRAVVPLAAADERDDLLRAALAAAYAITDENRRAEELEALAPFLPPELTVEAEAAAHHFNTDLLRYRVQTALWPHLPRGTRGRDFVDSFADQASAGPSPASVDILRAAMLTPVLPAPVVVDLLGSTASFEDPDERVAALTALLPHAVAANVSPPAALVEDVIRYALTITDPGRRAITLGRLARWLPESLNRPLWTMAVADAGTVAGSANPDEDEGTRRRVLVTVAAAAPGDVCEALAATTRRLPTDADRSRWMPDHIAGPGQFATTLSPSWGERAAVLAALADRCPVIGLARLITAAEYVGDVYPQAVALTALSALLPPDSASSLDNDVLRLVGAGEDEHARAYLLPSLVKDGQRVSAVDVLAEVVRIRDASLRATALADLAPHVDEATRAKIAAEIGSLPDRGWRAYAHARSGLPLSDDTLAETSRHLWDIHGDIRQPSALEALAPRLPDPLMREAVARALALPDPRSAMFVVQHLAVGMSDAVLERTYRDAAASGDEAHLVGVTAALAARLPARLLGPAVEVLIDAPEDAREDARRGLRDLAPRLAGDVRRRALTRAAATAPPAWRAEAMVALVPGLSEPDLTSWYQRAFEATTALPADWNRDEILSTLLAVVPPDLHRDGVAAAATIGNPLKRFLAVARLATVLPDSERRAVLDGLWRDVGDLDLSMRGWVLSTVDPYLPPDRRGPARHIMLDAARAVAADHDREFAVTRCVDADPATLDGDVALGLAAVAQSIGDPSHRHPALAACAPALARHATALAEPVWEAVRTRSPDRRRAEVLGDLAATAPVLATLGGEGFAAALAAAILDVVRWWP</sequence>
<gene>
    <name evidence="1" type="ORF">SAMN04488546_2305</name>
</gene>